<dbReference type="GeneTree" id="ENSGT00940000163244"/>
<sequence length="125" mass="13968">MTFKKVFFSGKAQWLMPVIPALWEAEAGESPEVGSSRPTPVTWRNPVSTKNTKLTGCDGACLSQLLRRVRQENHLNPGGSGYGEPSLCHYSPAWATRKKLHLKKKKGIVFILFFLCLSKMLSLAY</sequence>
<reference evidence="2" key="2">
    <citation type="submission" date="2019-01" db="EMBL/GenBank/DDBJ databases">
        <authorList>
            <person name="Graves T."/>
            <person name="Eichler E.E."/>
            <person name="Wilson R.K."/>
        </authorList>
    </citation>
    <scope>NUCLEOTIDE SEQUENCE [LARGE SCALE GENOMIC DNA]</scope>
    <source>
        <strain evidence="2">17573</strain>
    </source>
</reference>
<dbReference type="VEuPathDB" id="HostDB:ENSMMUG00000058171"/>
<name>A0A5F8A391_MACMU</name>
<reference evidence="2" key="4">
    <citation type="submission" date="2025-09" db="UniProtKB">
        <authorList>
            <consortium name="Ensembl"/>
        </authorList>
    </citation>
    <scope>IDENTIFICATION</scope>
    <source>
        <strain evidence="2">17573</strain>
    </source>
</reference>
<reference evidence="2" key="3">
    <citation type="submission" date="2025-08" db="UniProtKB">
        <authorList>
            <consortium name="Ensembl"/>
        </authorList>
    </citation>
    <scope>IDENTIFICATION</scope>
    <source>
        <strain evidence="2">17573</strain>
    </source>
</reference>
<keyword evidence="3" id="KW-1185">Reference proteome</keyword>
<dbReference type="Bgee" id="ENSMMUG00000058171">
    <property type="expression patterns" value="Expressed in prefrontal cortex"/>
</dbReference>
<protein>
    <submittedName>
        <fullName evidence="2">Uncharacterized protein</fullName>
    </submittedName>
</protein>
<dbReference type="Proteomes" id="UP000006718">
    <property type="component" value="Chromosome 5"/>
</dbReference>
<dbReference type="Ensembl" id="ENSMMUT00000088404.1">
    <property type="protein sequence ID" value="ENSMMUP00000072392.1"/>
    <property type="gene ID" value="ENSMMUG00000058171.1"/>
</dbReference>
<accession>A0A5F8A391</accession>
<dbReference type="AlphaFoldDB" id="A0A5F8A391"/>
<feature type="transmembrane region" description="Helical" evidence="1">
    <location>
        <begin position="107"/>
        <end position="124"/>
    </location>
</feature>
<dbReference type="InParanoid" id="A0A5F8A391"/>
<proteinExistence type="predicted"/>
<evidence type="ECO:0000313" key="2">
    <source>
        <dbReference type="Ensembl" id="ENSMMUP00000072392.1"/>
    </source>
</evidence>
<keyword evidence="1" id="KW-0812">Transmembrane</keyword>
<evidence type="ECO:0000256" key="1">
    <source>
        <dbReference type="SAM" id="Phobius"/>
    </source>
</evidence>
<keyword evidence="1" id="KW-0472">Membrane</keyword>
<dbReference type="STRING" id="9544.ENSMMUP00000072392"/>
<evidence type="ECO:0000313" key="3">
    <source>
        <dbReference type="Proteomes" id="UP000006718"/>
    </source>
</evidence>
<organism evidence="2 3">
    <name type="scientific">Macaca mulatta</name>
    <name type="common">Rhesus macaque</name>
    <dbReference type="NCBI Taxonomy" id="9544"/>
    <lineage>
        <taxon>Eukaryota</taxon>
        <taxon>Metazoa</taxon>
        <taxon>Chordata</taxon>
        <taxon>Craniata</taxon>
        <taxon>Vertebrata</taxon>
        <taxon>Euteleostomi</taxon>
        <taxon>Mammalia</taxon>
        <taxon>Eutheria</taxon>
        <taxon>Euarchontoglires</taxon>
        <taxon>Primates</taxon>
        <taxon>Haplorrhini</taxon>
        <taxon>Catarrhini</taxon>
        <taxon>Cercopithecidae</taxon>
        <taxon>Cercopithecinae</taxon>
        <taxon>Macaca</taxon>
    </lineage>
</organism>
<keyword evidence="1" id="KW-1133">Transmembrane helix</keyword>
<reference evidence="3" key="1">
    <citation type="journal article" date="2007" name="Science">
        <title>Evolutionary and biomedical insights from the rhesus macaque genome.</title>
        <authorList>
            <person name="Gibbs R.A."/>
            <person name="Rogers J."/>
            <person name="Katze M.G."/>
            <person name="Bumgarner R."/>
            <person name="Weinstock G.M."/>
            <person name="Mardis E.R."/>
            <person name="Remington K.A."/>
            <person name="Strausberg R.L."/>
            <person name="Venter J.C."/>
            <person name="Wilson R.K."/>
            <person name="Batzer M.A."/>
            <person name="Bustamante C.D."/>
            <person name="Eichler E.E."/>
            <person name="Hahn M.W."/>
            <person name="Hardison R.C."/>
            <person name="Makova K.D."/>
            <person name="Miller W."/>
            <person name="Milosavljevic A."/>
            <person name="Palermo R.E."/>
            <person name="Siepel A."/>
            <person name="Sikela J.M."/>
            <person name="Attaway T."/>
            <person name="Bell S."/>
            <person name="Bernard K.E."/>
            <person name="Buhay C.J."/>
            <person name="Chandrabose M.N."/>
            <person name="Dao M."/>
            <person name="Davis C."/>
            <person name="Delehaunty K.D."/>
            <person name="Ding Y."/>
            <person name="Dinh H.H."/>
            <person name="Dugan-Rocha S."/>
            <person name="Fulton L.A."/>
            <person name="Gabisi R.A."/>
            <person name="Garner T.T."/>
            <person name="Godfrey J."/>
            <person name="Hawes A.C."/>
            <person name="Hernandez J."/>
            <person name="Hines S."/>
            <person name="Holder M."/>
            <person name="Hume J."/>
            <person name="Jhangiani S.N."/>
            <person name="Joshi V."/>
            <person name="Khan Z.M."/>
            <person name="Kirkness E.F."/>
            <person name="Cree A."/>
            <person name="Fowler R.G."/>
            <person name="Lee S."/>
            <person name="Lewis L.R."/>
            <person name="Li Z."/>
            <person name="Liu Y.-S."/>
            <person name="Moore S.M."/>
            <person name="Muzny D."/>
            <person name="Nazareth L.V."/>
            <person name="Ngo D.N."/>
            <person name="Okwuonu G.O."/>
            <person name="Pai G."/>
            <person name="Parker D."/>
            <person name="Paul H.A."/>
            <person name="Pfannkoch C."/>
            <person name="Pohl C.S."/>
            <person name="Rogers Y.-H.C."/>
            <person name="Ruiz S.J."/>
            <person name="Sabo A."/>
            <person name="Santibanez J."/>
            <person name="Schneider B.W."/>
            <person name="Smith S.M."/>
            <person name="Sodergren E."/>
            <person name="Svatek A.F."/>
            <person name="Utterback T.R."/>
            <person name="Vattathil S."/>
            <person name="Warren W."/>
            <person name="White C.S."/>
            <person name="Chinwalla A.T."/>
            <person name="Feng Y."/>
            <person name="Halpern A.L."/>
            <person name="Hillier L.W."/>
            <person name="Huang X."/>
            <person name="Minx P."/>
            <person name="Nelson J.O."/>
            <person name="Pepin K.H."/>
            <person name="Qin X."/>
            <person name="Sutton G.G."/>
            <person name="Venter E."/>
            <person name="Walenz B.P."/>
            <person name="Wallis J.W."/>
            <person name="Worley K.C."/>
            <person name="Yang S.-P."/>
            <person name="Jones S.M."/>
            <person name="Marra M.A."/>
            <person name="Rocchi M."/>
            <person name="Schein J.E."/>
            <person name="Baertsch R."/>
            <person name="Clarke L."/>
            <person name="Csuros M."/>
            <person name="Glasscock J."/>
            <person name="Harris R.A."/>
            <person name="Havlak P."/>
            <person name="Jackson A.R."/>
            <person name="Jiang H."/>
            <person name="Liu Y."/>
            <person name="Messina D.N."/>
            <person name="Shen Y."/>
            <person name="Song H.X.-Z."/>
            <person name="Wylie T."/>
            <person name="Zhang L."/>
            <person name="Birney E."/>
            <person name="Han K."/>
            <person name="Konkel M.K."/>
            <person name="Lee J."/>
            <person name="Smit A.F.A."/>
            <person name="Ullmer B."/>
            <person name="Wang H."/>
            <person name="Xing J."/>
            <person name="Burhans R."/>
            <person name="Cheng Z."/>
            <person name="Karro J.E."/>
            <person name="Ma J."/>
            <person name="Raney B."/>
            <person name="She X."/>
            <person name="Cox M.J."/>
            <person name="Demuth J.P."/>
            <person name="Dumas L.J."/>
            <person name="Han S.-G."/>
            <person name="Hopkins J."/>
            <person name="Karimpour-Fard A."/>
            <person name="Kim Y.H."/>
            <person name="Pollack J.R."/>
            <person name="Vinar T."/>
            <person name="Addo-Quaye C."/>
            <person name="Degenhardt J."/>
            <person name="Denby A."/>
            <person name="Hubisz M.J."/>
            <person name="Indap A."/>
            <person name="Kosiol C."/>
            <person name="Lahn B.T."/>
            <person name="Lawson H.A."/>
            <person name="Marklein A."/>
            <person name="Nielsen R."/>
            <person name="Vallender E.J."/>
            <person name="Clark A.G."/>
            <person name="Ferguson B."/>
            <person name="Hernandez R.D."/>
            <person name="Hirani K."/>
            <person name="Kehrer-Sawatzki H."/>
            <person name="Kolb J."/>
            <person name="Patil S."/>
            <person name="Pu L.-L."/>
            <person name="Ren Y."/>
            <person name="Smith D.G."/>
            <person name="Wheeler D.A."/>
            <person name="Schenck I."/>
            <person name="Ball E.V."/>
            <person name="Chen R."/>
            <person name="Cooper D.N."/>
            <person name="Giardine B."/>
            <person name="Hsu F."/>
            <person name="Kent W.J."/>
            <person name="Lesk A."/>
            <person name="Nelson D.L."/>
            <person name="O'brien W.E."/>
            <person name="Pruefer K."/>
            <person name="Stenson P.D."/>
            <person name="Wallace J.C."/>
            <person name="Ke H."/>
            <person name="Liu X.-M."/>
            <person name="Wang P."/>
            <person name="Xiang A.P."/>
            <person name="Yang F."/>
            <person name="Barber G.P."/>
            <person name="Haussler D."/>
            <person name="Karolchik D."/>
            <person name="Kern A.D."/>
            <person name="Kuhn R.M."/>
            <person name="Smith K.E."/>
            <person name="Zwieg A.S."/>
        </authorList>
    </citation>
    <scope>NUCLEOTIDE SEQUENCE [LARGE SCALE GENOMIC DNA]</scope>
    <source>
        <strain evidence="3">17573</strain>
    </source>
</reference>